<evidence type="ECO:0000313" key="1">
    <source>
        <dbReference type="EMBL" id="CAA9256520.1"/>
    </source>
</evidence>
<dbReference type="EMBL" id="CADCTJ010000665">
    <property type="protein sequence ID" value="CAA9256520.1"/>
    <property type="molecule type" value="Genomic_DNA"/>
</dbReference>
<dbReference type="AlphaFoldDB" id="A0A6J4IQ77"/>
<reference evidence="1" key="1">
    <citation type="submission" date="2020-02" db="EMBL/GenBank/DDBJ databases">
        <authorList>
            <person name="Meier V. D."/>
        </authorList>
    </citation>
    <scope>NUCLEOTIDE SEQUENCE</scope>
    <source>
        <strain evidence="1">AVDCRST_MAG95</strain>
    </source>
</reference>
<evidence type="ECO:0008006" key="2">
    <source>
        <dbReference type="Google" id="ProtNLM"/>
    </source>
</evidence>
<name>A0A6J4IQ77_9BACT</name>
<sequence>MENSLPYLKVDYRADLDILFCRWISRATSEQLQAGYLFLLDKAKDLAVNYWLFDLRSRGPASPEDQNWLLQNFFPRVEANFPGNHYFAYLVTPSHYTYVRESVGMPLLQKYSARTSIYVFDSEQKAINWLANSRQETTTGTNPVSS</sequence>
<proteinExistence type="predicted"/>
<organism evidence="1">
    <name type="scientific">uncultured Adhaeribacter sp</name>
    <dbReference type="NCBI Taxonomy" id="448109"/>
    <lineage>
        <taxon>Bacteria</taxon>
        <taxon>Pseudomonadati</taxon>
        <taxon>Bacteroidota</taxon>
        <taxon>Cytophagia</taxon>
        <taxon>Cytophagales</taxon>
        <taxon>Hymenobacteraceae</taxon>
        <taxon>Adhaeribacter</taxon>
        <taxon>environmental samples</taxon>
    </lineage>
</organism>
<accession>A0A6J4IQ77</accession>
<protein>
    <recommendedName>
        <fullName evidence="2">STAS/SEC14 domain-containing protein</fullName>
    </recommendedName>
</protein>
<gene>
    <name evidence="1" type="ORF">AVDCRST_MAG95-2128</name>
</gene>